<evidence type="ECO:0000256" key="3">
    <source>
        <dbReference type="ARBA" id="ARBA00023015"/>
    </source>
</evidence>
<keyword evidence="3" id="KW-0805">Transcription regulation</keyword>
<evidence type="ECO:0000256" key="1">
    <source>
        <dbReference type="ARBA" id="ARBA00005384"/>
    </source>
</evidence>
<dbReference type="SUPFAM" id="SSF46785">
    <property type="entry name" value="Winged helix' DNA-binding domain"/>
    <property type="match status" value="1"/>
</dbReference>
<sequence length="500" mass="56693">MRNSRHDLMWKQLLPETRRSDEPLQVQLSTAFVNAILDGRLLAGTRLPSGRDLARLTGVSRNTAMLAYERLIAEGYVDARPRDGYFVCSQIRPTDSVTAQPTVTGCGPDWSRHLPPVRPDIQWADRPNVWRDVRYPFIYGQFDHRLFPIHQWRQCSRQALELRAVDRWWQEGEEIDSTQLISQLIRRVLPRRGIAANEDEVLLTLGRQQSFYLLARLFAREGRRVAVEDPGFMDPRNVFGHEGAEVVPIALDDEGVVISRELAECDYLYCTPGYQCPTGITMSAGRRRDLLRLARERDLVIFEDDDDPETQYDGQGQSALKAEDQDGRVIYLSSLSKLLSPGLGIGFIVAPAPVIARLRALQRLMIRQIPGNNQIATALFIQQGHYDRLLQKTRDSLAHRAALVVEALRRELPDAQFSDPRGGATLWLKLPWCHDSLAFYYAALEQGVLLDPGSAFFIDPQGEQHYFVRMGFGTIPVERIAPGVRALAQVVAGHIRSHRR</sequence>
<gene>
    <name evidence="7" type="ORF">V0R50_02730</name>
</gene>
<dbReference type="InterPro" id="IPR051446">
    <property type="entry name" value="HTH_trans_reg/aminotransferase"/>
</dbReference>
<dbReference type="InterPro" id="IPR036390">
    <property type="entry name" value="WH_DNA-bd_sf"/>
</dbReference>
<dbReference type="Pfam" id="PF00155">
    <property type="entry name" value="Aminotran_1_2"/>
    <property type="match status" value="1"/>
</dbReference>
<dbReference type="RefSeq" id="WP_330073082.1">
    <property type="nucleotide sequence ID" value="NZ_JAZDQJ010000002.1"/>
</dbReference>
<comment type="similarity">
    <text evidence="1">In the C-terminal section; belongs to the class-I pyridoxal-phosphate-dependent aminotransferase family.</text>
</comment>
<feature type="domain" description="HTH gntR-type" evidence="6">
    <location>
        <begin position="22"/>
        <end position="90"/>
    </location>
</feature>
<keyword evidence="2" id="KW-0663">Pyridoxal phosphate</keyword>
<keyword evidence="4" id="KW-0238">DNA-binding</keyword>
<evidence type="ECO:0000256" key="5">
    <source>
        <dbReference type="ARBA" id="ARBA00023163"/>
    </source>
</evidence>
<dbReference type="PANTHER" id="PTHR46577:SF1">
    <property type="entry name" value="HTH-TYPE TRANSCRIPTIONAL REGULATORY PROTEIN GABR"/>
    <property type="match status" value="1"/>
</dbReference>
<keyword evidence="7" id="KW-0808">Transferase</keyword>
<organism evidence="7 8">
    <name type="scientific">Pseudomonas ulcerans</name>
    <dbReference type="NCBI Taxonomy" id="3115852"/>
    <lineage>
        <taxon>Bacteria</taxon>
        <taxon>Pseudomonadati</taxon>
        <taxon>Pseudomonadota</taxon>
        <taxon>Gammaproteobacteria</taxon>
        <taxon>Pseudomonadales</taxon>
        <taxon>Pseudomonadaceae</taxon>
        <taxon>Pseudomonas</taxon>
    </lineage>
</organism>
<dbReference type="CDD" id="cd07377">
    <property type="entry name" value="WHTH_GntR"/>
    <property type="match status" value="1"/>
</dbReference>
<dbReference type="InterPro" id="IPR000524">
    <property type="entry name" value="Tscrpt_reg_HTH_GntR"/>
</dbReference>
<dbReference type="SMART" id="SM00345">
    <property type="entry name" value="HTH_GNTR"/>
    <property type="match status" value="1"/>
</dbReference>
<dbReference type="PROSITE" id="PS50949">
    <property type="entry name" value="HTH_GNTR"/>
    <property type="match status" value="1"/>
</dbReference>
<dbReference type="InterPro" id="IPR015421">
    <property type="entry name" value="PyrdxlP-dep_Trfase_major"/>
</dbReference>
<name>A0ABU7HKR9_9PSED</name>
<dbReference type="InterPro" id="IPR015424">
    <property type="entry name" value="PyrdxlP-dep_Trfase"/>
</dbReference>
<dbReference type="GO" id="GO:0008483">
    <property type="term" value="F:transaminase activity"/>
    <property type="evidence" value="ECO:0007669"/>
    <property type="project" value="UniProtKB-KW"/>
</dbReference>
<dbReference type="InterPro" id="IPR004839">
    <property type="entry name" value="Aminotransferase_I/II_large"/>
</dbReference>
<evidence type="ECO:0000256" key="4">
    <source>
        <dbReference type="ARBA" id="ARBA00023125"/>
    </source>
</evidence>
<dbReference type="Gene3D" id="1.10.10.10">
    <property type="entry name" value="Winged helix-like DNA-binding domain superfamily/Winged helix DNA-binding domain"/>
    <property type="match status" value="1"/>
</dbReference>
<dbReference type="Gene3D" id="3.40.640.10">
    <property type="entry name" value="Type I PLP-dependent aspartate aminotransferase-like (Major domain)"/>
    <property type="match status" value="1"/>
</dbReference>
<keyword evidence="5" id="KW-0804">Transcription</keyword>
<dbReference type="EMBL" id="JAZDQJ010000002">
    <property type="protein sequence ID" value="MEE1932123.1"/>
    <property type="molecule type" value="Genomic_DNA"/>
</dbReference>
<keyword evidence="8" id="KW-1185">Reference proteome</keyword>
<protein>
    <submittedName>
        <fullName evidence="7">PLP-dependent aminotransferase family protein</fullName>
    </submittedName>
</protein>
<dbReference type="Pfam" id="PF00392">
    <property type="entry name" value="GntR"/>
    <property type="match status" value="1"/>
</dbReference>
<accession>A0ABU7HKR9</accession>
<dbReference type="PRINTS" id="PR00035">
    <property type="entry name" value="HTHGNTR"/>
</dbReference>
<dbReference type="InterPro" id="IPR036388">
    <property type="entry name" value="WH-like_DNA-bd_sf"/>
</dbReference>
<dbReference type="CDD" id="cd00609">
    <property type="entry name" value="AAT_like"/>
    <property type="match status" value="1"/>
</dbReference>
<reference evidence="7 8" key="1">
    <citation type="submission" date="2024-01" db="EMBL/GenBank/DDBJ databases">
        <title>Unpublished Manusciprt.</title>
        <authorList>
            <person name="Duman M."/>
            <person name="Valdes E.G."/>
            <person name="Ajmi N."/>
            <person name="Altun S."/>
            <person name="Saticioglu I.B."/>
        </authorList>
    </citation>
    <scope>NUCLEOTIDE SEQUENCE [LARGE SCALE GENOMIC DNA]</scope>
    <source>
        <strain evidence="7 8">148P</strain>
    </source>
</reference>
<evidence type="ECO:0000313" key="8">
    <source>
        <dbReference type="Proteomes" id="UP001335100"/>
    </source>
</evidence>
<evidence type="ECO:0000313" key="7">
    <source>
        <dbReference type="EMBL" id="MEE1932123.1"/>
    </source>
</evidence>
<evidence type="ECO:0000259" key="6">
    <source>
        <dbReference type="PROSITE" id="PS50949"/>
    </source>
</evidence>
<comment type="caution">
    <text evidence="7">The sequence shown here is derived from an EMBL/GenBank/DDBJ whole genome shotgun (WGS) entry which is preliminary data.</text>
</comment>
<evidence type="ECO:0000256" key="2">
    <source>
        <dbReference type="ARBA" id="ARBA00022898"/>
    </source>
</evidence>
<dbReference type="Proteomes" id="UP001335100">
    <property type="component" value="Unassembled WGS sequence"/>
</dbReference>
<proteinExistence type="inferred from homology"/>
<dbReference type="SUPFAM" id="SSF53383">
    <property type="entry name" value="PLP-dependent transferases"/>
    <property type="match status" value="1"/>
</dbReference>
<keyword evidence="7" id="KW-0032">Aminotransferase</keyword>
<dbReference type="PANTHER" id="PTHR46577">
    <property type="entry name" value="HTH-TYPE TRANSCRIPTIONAL REGULATORY PROTEIN GABR"/>
    <property type="match status" value="1"/>
</dbReference>